<feature type="compositionally biased region" description="Low complexity" evidence="1">
    <location>
        <begin position="41"/>
        <end position="81"/>
    </location>
</feature>
<organism evidence="2">
    <name type="scientific">Corethron hystrix</name>
    <dbReference type="NCBI Taxonomy" id="216773"/>
    <lineage>
        <taxon>Eukaryota</taxon>
        <taxon>Sar</taxon>
        <taxon>Stramenopiles</taxon>
        <taxon>Ochrophyta</taxon>
        <taxon>Bacillariophyta</taxon>
        <taxon>Coscinodiscophyceae</taxon>
        <taxon>Corethrophycidae</taxon>
        <taxon>Corethrales</taxon>
        <taxon>Corethraceae</taxon>
        <taxon>Corethron</taxon>
    </lineage>
</organism>
<accession>A0A7S1B4M8</accession>
<evidence type="ECO:0000256" key="1">
    <source>
        <dbReference type="SAM" id="MobiDB-lite"/>
    </source>
</evidence>
<dbReference type="AlphaFoldDB" id="A0A7S1B4M8"/>
<reference evidence="2" key="1">
    <citation type="submission" date="2021-01" db="EMBL/GenBank/DDBJ databases">
        <authorList>
            <person name="Corre E."/>
            <person name="Pelletier E."/>
            <person name="Niang G."/>
            <person name="Scheremetjew M."/>
            <person name="Finn R."/>
            <person name="Kale V."/>
            <person name="Holt S."/>
            <person name="Cochrane G."/>
            <person name="Meng A."/>
            <person name="Brown T."/>
            <person name="Cohen L."/>
        </authorList>
    </citation>
    <scope>NUCLEOTIDE SEQUENCE</scope>
    <source>
        <strain evidence="2">308</strain>
    </source>
</reference>
<evidence type="ECO:0000313" key="2">
    <source>
        <dbReference type="EMBL" id="CAD8874396.1"/>
    </source>
</evidence>
<dbReference type="EMBL" id="HBFR01002407">
    <property type="protein sequence ID" value="CAD8874396.1"/>
    <property type="molecule type" value="Transcribed_RNA"/>
</dbReference>
<sequence>MTELTKKALPVLPHLTIPYPGILLEQKIGHSSPFLQRLRSRPSTSFRSPSPTPSASSISHQSFPASPSPPGSTLSTPFSSPRKTAHNEYKDILHSLATSPPSNDVLKHADPPWGIYGAGSLVELVEDLHFETFQNRLGFPVGGERKKKLKGIRCQTLGKRKSLENDMS</sequence>
<feature type="region of interest" description="Disordered" evidence="1">
    <location>
        <begin position="34"/>
        <end position="103"/>
    </location>
</feature>
<gene>
    <name evidence="2" type="ORF">CHYS00102_LOCUS1571</name>
</gene>
<proteinExistence type="predicted"/>
<protein>
    <submittedName>
        <fullName evidence="2">Uncharacterized protein</fullName>
    </submittedName>
</protein>
<name>A0A7S1B4M8_9STRA</name>